<dbReference type="Proteomes" id="UP000034350">
    <property type="component" value="Unassembled WGS sequence"/>
</dbReference>
<gene>
    <name evidence="1" type="ORF">AAJ76_3830001339</name>
</gene>
<dbReference type="GeneID" id="36320355"/>
<dbReference type="AlphaFoldDB" id="A0A0F9W9E3"/>
<keyword evidence="2" id="KW-1185">Reference proteome</keyword>
<dbReference type="VEuPathDB" id="MicrosporidiaDB:AAJ76_3830001339"/>
<evidence type="ECO:0000313" key="2">
    <source>
        <dbReference type="Proteomes" id="UP000034350"/>
    </source>
</evidence>
<evidence type="ECO:0000313" key="1">
    <source>
        <dbReference type="EMBL" id="KKO73615.1"/>
    </source>
</evidence>
<reference evidence="1 2" key="1">
    <citation type="journal article" date="2015" name="Environ. Microbiol.">
        <title>Genome analyses suggest the presence of polyploidy and recent human-driven expansions in eight global populations of the honeybee pathogen Nosema ceranae.</title>
        <authorList>
            <person name="Pelin A."/>
            <person name="Selman M."/>
            <person name="Aris-Brosou S."/>
            <person name="Farinelli L."/>
            <person name="Corradi N."/>
        </authorList>
    </citation>
    <scope>NUCLEOTIDE SEQUENCE [LARGE SCALE GENOMIC DNA]</scope>
    <source>
        <strain evidence="1 2">PA08 1199</strain>
    </source>
</reference>
<proteinExistence type="predicted"/>
<dbReference type="EMBL" id="JPQZ01000383">
    <property type="protein sequence ID" value="KKO73615.1"/>
    <property type="molecule type" value="Genomic_DNA"/>
</dbReference>
<organism evidence="1 2">
    <name type="scientific">Vairimorpha ceranae</name>
    <dbReference type="NCBI Taxonomy" id="40302"/>
    <lineage>
        <taxon>Eukaryota</taxon>
        <taxon>Fungi</taxon>
        <taxon>Fungi incertae sedis</taxon>
        <taxon>Microsporidia</taxon>
        <taxon>Nosematidae</taxon>
        <taxon>Vairimorpha</taxon>
    </lineage>
</organism>
<comment type="caution">
    <text evidence="1">The sequence shown here is derived from an EMBL/GenBank/DDBJ whole genome shotgun (WGS) entry which is preliminary data.</text>
</comment>
<protein>
    <submittedName>
        <fullName evidence="1">Uncharacterized protein</fullName>
    </submittedName>
</protein>
<name>A0A0F9W9E3_9MICR</name>
<sequence length="44" mass="5181">MFFILFLIFLSNVLIHISAGHCFTFKNCYILLMLYIKIGVEKLI</sequence>
<dbReference type="RefSeq" id="XP_024329357.1">
    <property type="nucleotide sequence ID" value="XM_024475414.1"/>
</dbReference>
<accession>A0A0F9W9E3</accession>